<dbReference type="EMBL" id="CALLCH030000015">
    <property type="protein sequence ID" value="CAI4216058.1"/>
    <property type="molecule type" value="Genomic_DNA"/>
</dbReference>
<dbReference type="Proteomes" id="UP000838763">
    <property type="component" value="Unassembled WGS sequence"/>
</dbReference>
<proteinExistence type="inferred from homology"/>
<dbReference type="SUPFAM" id="SSF52540">
    <property type="entry name" value="P-loop containing nucleoside triphosphate hydrolases"/>
    <property type="match status" value="1"/>
</dbReference>
<dbReference type="PANTHER" id="PTHR24115:SF0">
    <property type="entry name" value="FI21273P1-RELATED"/>
    <property type="match status" value="1"/>
</dbReference>
<dbReference type="PANTHER" id="PTHR24115">
    <property type="entry name" value="KINESIN-RELATED"/>
    <property type="match status" value="1"/>
</dbReference>
<evidence type="ECO:0000256" key="2">
    <source>
        <dbReference type="SAM" id="MobiDB-lite"/>
    </source>
</evidence>
<name>A0A9P1MCS3_9PEZI</name>
<organism evidence="4 5">
    <name type="scientific">Parascedosporium putredinis</name>
    <dbReference type="NCBI Taxonomy" id="1442378"/>
    <lineage>
        <taxon>Eukaryota</taxon>
        <taxon>Fungi</taxon>
        <taxon>Dikarya</taxon>
        <taxon>Ascomycota</taxon>
        <taxon>Pezizomycotina</taxon>
        <taxon>Sordariomycetes</taxon>
        <taxon>Hypocreomycetidae</taxon>
        <taxon>Microascales</taxon>
        <taxon>Microascaceae</taxon>
        <taxon>Parascedosporium</taxon>
    </lineage>
</organism>
<dbReference type="SMART" id="SM00129">
    <property type="entry name" value="KISc"/>
    <property type="match status" value="1"/>
</dbReference>
<dbReference type="GO" id="GO:0005871">
    <property type="term" value="C:kinesin complex"/>
    <property type="evidence" value="ECO:0007669"/>
    <property type="project" value="TreeGrafter"/>
</dbReference>
<dbReference type="AlphaFoldDB" id="A0A9P1MCS3"/>
<comment type="similarity">
    <text evidence="1">Belongs to the TRAFAC class myosin-kinesin ATPase superfamily. Kinesin family.</text>
</comment>
<dbReference type="GO" id="GO:0007018">
    <property type="term" value="P:microtubule-based movement"/>
    <property type="evidence" value="ECO:0007669"/>
    <property type="project" value="InterPro"/>
</dbReference>
<reference evidence="4" key="1">
    <citation type="submission" date="2022-11" db="EMBL/GenBank/DDBJ databases">
        <authorList>
            <person name="Scott C."/>
            <person name="Bruce N."/>
        </authorList>
    </citation>
    <scope>NUCLEOTIDE SEQUENCE</scope>
</reference>
<evidence type="ECO:0000256" key="1">
    <source>
        <dbReference type="PROSITE-ProRule" id="PRU00283"/>
    </source>
</evidence>
<dbReference type="OrthoDB" id="3176171at2759"/>
<evidence type="ECO:0000259" key="3">
    <source>
        <dbReference type="PROSITE" id="PS50067"/>
    </source>
</evidence>
<feature type="domain" description="Kinesin motor" evidence="3">
    <location>
        <begin position="1"/>
        <end position="143"/>
    </location>
</feature>
<dbReference type="Pfam" id="PF00225">
    <property type="entry name" value="Kinesin"/>
    <property type="match status" value="1"/>
</dbReference>
<protein>
    <recommendedName>
        <fullName evidence="3">Kinesin motor domain-containing protein</fullName>
    </recommendedName>
</protein>
<dbReference type="InterPro" id="IPR036961">
    <property type="entry name" value="Kinesin_motor_dom_sf"/>
</dbReference>
<dbReference type="InterPro" id="IPR027640">
    <property type="entry name" value="Kinesin-like_fam"/>
</dbReference>
<gene>
    <name evidence="4" type="ORF">PPNO1_LOCUS5725</name>
</gene>
<sequence>MKNDASSRSHAICRIRIENPAVTGRDGLLYLIDLAGSEVARDIASHKNDRMRETREINISLSALKDCIRGKAEWDASRGSKSRLKKPHVPFRQSSLTRILKHVFDPSSERPCKTVVLACINPSLADAGASKNTLRYAELLRVLIAEPLTAGLDSSALEASGDSREGNKVVGFRKDSRHPMDSQVEAIPFKQRIRSGMVVKWSSAPRDSTGTSSSDLALVLCSTDSKTCHSEGASDETTGGDHDREKKPRYLCAKVVPGSTANAYEIRIWDQIIISDDMMEAEIILEYDTASRYYYQSK</sequence>
<comment type="caution">
    <text evidence="1">Lacks conserved residue(s) required for the propagation of feature annotation.</text>
</comment>
<accession>A0A9P1MCS3</accession>
<dbReference type="InterPro" id="IPR001752">
    <property type="entry name" value="Kinesin_motor_dom"/>
</dbReference>
<feature type="region of interest" description="Disordered" evidence="2">
    <location>
        <begin position="226"/>
        <end position="245"/>
    </location>
</feature>
<dbReference type="GO" id="GO:0005819">
    <property type="term" value="C:spindle"/>
    <property type="evidence" value="ECO:0007669"/>
    <property type="project" value="TreeGrafter"/>
</dbReference>
<evidence type="ECO:0000313" key="5">
    <source>
        <dbReference type="Proteomes" id="UP000838763"/>
    </source>
</evidence>
<dbReference type="Gene3D" id="3.40.850.10">
    <property type="entry name" value="Kinesin motor domain"/>
    <property type="match status" value="1"/>
</dbReference>
<comment type="caution">
    <text evidence="4">The sequence shown here is derived from an EMBL/GenBank/DDBJ whole genome shotgun (WGS) entry which is preliminary data.</text>
</comment>
<keyword evidence="5" id="KW-1185">Reference proteome</keyword>
<dbReference type="GO" id="GO:0003777">
    <property type="term" value="F:microtubule motor activity"/>
    <property type="evidence" value="ECO:0007669"/>
    <property type="project" value="InterPro"/>
</dbReference>
<dbReference type="PROSITE" id="PS50067">
    <property type="entry name" value="KINESIN_MOTOR_2"/>
    <property type="match status" value="1"/>
</dbReference>
<dbReference type="GO" id="GO:0005524">
    <property type="term" value="F:ATP binding"/>
    <property type="evidence" value="ECO:0007669"/>
    <property type="project" value="InterPro"/>
</dbReference>
<dbReference type="GO" id="GO:0008017">
    <property type="term" value="F:microtubule binding"/>
    <property type="evidence" value="ECO:0007669"/>
    <property type="project" value="InterPro"/>
</dbReference>
<dbReference type="PRINTS" id="PR00380">
    <property type="entry name" value="KINESINHEAVY"/>
</dbReference>
<dbReference type="GO" id="GO:0005874">
    <property type="term" value="C:microtubule"/>
    <property type="evidence" value="ECO:0007669"/>
    <property type="project" value="TreeGrafter"/>
</dbReference>
<evidence type="ECO:0000313" key="4">
    <source>
        <dbReference type="EMBL" id="CAI4216058.1"/>
    </source>
</evidence>
<dbReference type="InterPro" id="IPR027417">
    <property type="entry name" value="P-loop_NTPase"/>
</dbReference>
<dbReference type="GO" id="GO:0016887">
    <property type="term" value="F:ATP hydrolysis activity"/>
    <property type="evidence" value="ECO:0007669"/>
    <property type="project" value="TreeGrafter"/>
</dbReference>